<dbReference type="AlphaFoldDB" id="A0A8J4VU88"/>
<reference evidence="2" key="1">
    <citation type="submission" date="2020-03" db="EMBL/GenBank/DDBJ databases">
        <title>Castanea mollissima Vanexum genome sequencing.</title>
        <authorList>
            <person name="Staton M."/>
        </authorList>
    </citation>
    <scope>NUCLEOTIDE SEQUENCE</scope>
    <source>
        <tissue evidence="2">Leaf</tissue>
    </source>
</reference>
<evidence type="ECO:0000256" key="1">
    <source>
        <dbReference type="SAM" id="SignalP"/>
    </source>
</evidence>
<keyword evidence="3" id="KW-1185">Reference proteome</keyword>
<accession>A0A8J4VU88</accession>
<feature type="chain" id="PRO_5035275798" description="Secreted protein" evidence="1">
    <location>
        <begin position="30"/>
        <end position="92"/>
    </location>
</feature>
<comment type="caution">
    <text evidence="2">The sequence shown here is derived from an EMBL/GenBank/DDBJ whole genome shotgun (WGS) entry which is preliminary data.</text>
</comment>
<evidence type="ECO:0000313" key="3">
    <source>
        <dbReference type="Proteomes" id="UP000737018"/>
    </source>
</evidence>
<dbReference type="EMBL" id="JRKL02000499">
    <property type="protein sequence ID" value="KAF3970780.1"/>
    <property type="molecule type" value="Genomic_DNA"/>
</dbReference>
<organism evidence="2 3">
    <name type="scientific">Castanea mollissima</name>
    <name type="common">Chinese chestnut</name>
    <dbReference type="NCBI Taxonomy" id="60419"/>
    <lineage>
        <taxon>Eukaryota</taxon>
        <taxon>Viridiplantae</taxon>
        <taxon>Streptophyta</taxon>
        <taxon>Embryophyta</taxon>
        <taxon>Tracheophyta</taxon>
        <taxon>Spermatophyta</taxon>
        <taxon>Magnoliopsida</taxon>
        <taxon>eudicotyledons</taxon>
        <taxon>Gunneridae</taxon>
        <taxon>Pentapetalae</taxon>
        <taxon>rosids</taxon>
        <taxon>fabids</taxon>
        <taxon>Fagales</taxon>
        <taxon>Fagaceae</taxon>
        <taxon>Castanea</taxon>
    </lineage>
</organism>
<name>A0A8J4VU88_9ROSI</name>
<feature type="signal peptide" evidence="1">
    <location>
        <begin position="1"/>
        <end position="29"/>
    </location>
</feature>
<evidence type="ECO:0000313" key="2">
    <source>
        <dbReference type="EMBL" id="KAF3970780.1"/>
    </source>
</evidence>
<protein>
    <recommendedName>
        <fullName evidence="4">Secreted protein</fullName>
    </recommendedName>
</protein>
<evidence type="ECO:0008006" key="4">
    <source>
        <dbReference type="Google" id="ProtNLM"/>
    </source>
</evidence>
<sequence>MFSGIAFSNLVKVVGLLALLVFNSKPLEAARPIVVMKSKLETAKVSISRHRALVPPSASDPCTYLPGPDSLPATFVLTVEEDAISVELLWCG</sequence>
<proteinExistence type="predicted"/>
<dbReference type="Proteomes" id="UP000737018">
    <property type="component" value="Unassembled WGS sequence"/>
</dbReference>
<keyword evidence="1" id="KW-0732">Signal</keyword>
<dbReference type="OrthoDB" id="10412338at2759"/>
<gene>
    <name evidence="2" type="ORF">CMV_005555</name>
</gene>